<keyword evidence="2" id="KW-1185">Reference proteome</keyword>
<protein>
    <submittedName>
        <fullName evidence="1">Uncharacterized protein</fullName>
    </submittedName>
</protein>
<reference evidence="1 2" key="1">
    <citation type="journal article" date="2018" name="BMC Genomics">
        <title>Genomic comparison of Trypanosoma conorhini and Trypanosoma rangeli to Trypanosoma cruzi strains of high and low virulence.</title>
        <authorList>
            <person name="Bradwell K.R."/>
            <person name="Koparde V.N."/>
            <person name="Matveyev A.V."/>
            <person name="Serrano M.G."/>
            <person name="Alves J.M."/>
            <person name="Parikh H."/>
            <person name="Huang B."/>
            <person name="Lee V."/>
            <person name="Espinosa-Alvarez O."/>
            <person name="Ortiz P.A."/>
            <person name="Costa-Martins A.G."/>
            <person name="Teixeira M.M."/>
            <person name="Buck G.A."/>
        </authorList>
    </citation>
    <scope>NUCLEOTIDE SEQUENCE [LARGE SCALE GENOMIC DNA]</scope>
    <source>
        <strain evidence="1 2">025E</strain>
    </source>
</reference>
<comment type="caution">
    <text evidence="1">The sequence shown here is derived from an EMBL/GenBank/DDBJ whole genome shotgun (WGS) entry which is preliminary data.</text>
</comment>
<dbReference type="EMBL" id="MKKU01000314">
    <property type="protein sequence ID" value="RNF15815.1"/>
    <property type="molecule type" value="Genomic_DNA"/>
</dbReference>
<sequence length="454" mass="50512">MRRCFTTRLTFQRLLCGDALPLNDATAVQEAALAFRARYPVVPLPVPIGAALGRSYLLQGEPRRAAALLAAHPSTRALAEATRQLLTHESSLDAEALLQFVDAVRPVSSVVACDFLGVFAGRLAKAGKAQDVKQRLMRDVREVPHLAGSLLRPLTELSDPASAEDRRGVTEAVNIALTRSFVSPRDYGHVLLLLARGGEHRKVLAFWSWMRHSSARWDQTAASAVIVSASLSRKMNAAIAAIQSLAEANEDPTIEAQRQFIQYLASRFPPLSRYADQLVTHWHTDAQLWTTEARVVGVELLFAYYHAKEYEPLRDWLIRAATKAVTDAAKQSILRVKGIPYIMRHFASNIAEEPWLQDFYLAGMQMEDLGEHPQLLGLLASLARHTKAEEEFLDAIKGLKMSVEAFDEMATFVADDICFRNAENTLHFIHSMAEALSQQVPTNVRGWLQLLGQR</sequence>
<dbReference type="CDD" id="cd23680">
    <property type="entry name" value="RESC16"/>
    <property type="match status" value="1"/>
</dbReference>
<gene>
    <name evidence="1" type="ORF">Tco025E_05384</name>
</gene>
<evidence type="ECO:0000313" key="1">
    <source>
        <dbReference type="EMBL" id="RNF15815.1"/>
    </source>
</evidence>
<organism evidence="1 2">
    <name type="scientific">Trypanosoma conorhini</name>
    <dbReference type="NCBI Taxonomy" id="83891"/>
    <lineage>
        <taxon>Eukaryota</taxon>
        <taxon>Discoba</taxon>
        <taxon>Euglenozoa</taxon>
        <taxon>Kinetoplastea</taxon>
        <taxon>Metakinetoplastina</taxon>
        <taxon>Trypanosomatida</taxon>
        <taxon>Trypanosomatidae</taxon>
        <taxon>Trypanosoma</taxon>
    </lineage>
</organism>
<dbReference type="Proteomes" id="UP000284403">
    <property type="component" value="Unassembled WGS sequence"/>
</dbReference>
<proteinExistence type="predicted"/>
<evidence type="ECO:0000313" key="2">
    <source>
        <dbReference type="Proteomes" id="UP000284403"/>
    </source>
</evidence>
<accession>A0A422PDM1</accession>
<dbReference type="OrthoDB" id="245675at2759"/>
<name>A0A422PDM1_9TRYP</name>
<dbReference type="AlphaFoldDB" id="A0A422PDM1"/>
<dbReference type="RefSeq" id="XP_029227610.1">
    <property type="nucleotide sequence ID" value="XM_029372283.1"/>
</dbReference>
<dbReference type="GeneID" id="40318995"/>